<keyword evidence="2" id="KW-0489">Methyltransferase</keyword>
<reference evidence="2 3" key="1">
    <citation type="journal article" date="2015" name="Genome Announc.">
        <title>Draft Genome Sequences of Marine Isolates of Thalassomonas viridans and Thalassomonas actiniarum.</title>
        <authorList>
            <person name="Olonade I."/>
            <person name="van Zyl L.J."/>
            <person name="Trindade M."/>
        </authorList>
    </citation>
    <scope>NUCLEOTIDE SEQUENCE [LARGE SCALE GENOMIC DNA]</scope>
    <source>
        <strain evidence="2 3">XOM25</strain>
    </source>
</reference>
<protein>
    <submittedName>
        <fullName evidence="2">Class I SAM-dependent methyltransferase</fullName>
    </submittedName>
</protein>
<reference evidence="2 3" key="2">
    <citation type="journal article" date="2022" name="Mar. Drugs">
        <title>Bioassay-Guided Fractionation Leads to the Detection of Cholic Acid Generated by the Rare Thalassomonas sp.</title>
        <authorList>
            <person name="Pheiffer F."/>
            <person name="Schneider Y.K."/>
            <person name="Hansen E.H."/>
            <person name="Andersen J.H."/>
            <person name="Isaksson J."/>
            <person name="Busche T."/>
            <person name="R C."/>
            <person name="Kalinowski J."/>
            <person name="Zyl L.V."/>
            <person name="Trindade M."/>
        </authorList>
    </citation>
    <scope>NUCLEOTIDE SEQUENCE [LARGE SCALE GENOMIC DNA]</scope>
    <source>
        <strain evidence="2 3">XOM25</strain>
    </source>
</reference>
<dbReference type="GO" id="GO:0008168">
    <property type="term" value="F:methyltransferase activity"/>
    <property type="evidence" value="ECO:0007669"/>
    <property type="project" value="UniProtKB-KW"/>
</dbReference>
<dbReference type="InterPro" id="IPR041698">
    <property type="entry name" value="Methyltransf_25"/>
</dbReference>
<evidence type="ECO:0000313" key="2">
    <source>
        <dbReference type="EMBL" id="WDE07911.1"/>
    </source>
</evidence>
<evidence type="ECO:0000313" key="3">
    <source>
        <dbReference type="Proteomes" id="UP000032352"/>
    </source>
</evidence>
<gene>
    <name evidence="2" type="ORF">SG34_014090</name>
</gene>
<feature type="domain" description="Methyltransferase" evidence="1">
    <location>
        <begin position="90"/>
        <end position="180"/>
    </location>
</feature>
<dbReference type="KEGG" id="tvd:SG34_014090"/>
<dbReference type="SUPFAM" id="SSF53335">
    <property type="entry name" value="S-adenosyl-L-methionine-dependent methyltransferases"/>
    <property type="match status" value="1"/>
</dbReference>
<proteinExistence type="predicted"/>
<dbReference type="GO" id="GO:0032259">
    <property type="term" value="P:methylation"/>
    <property type="evidence" value="ECO:0007669"/>
    <property type="project" value="UniProtKB-KW"/>
</dbReference>
<name>A0AAE9Z6Y0_9GAMM</name>
<sequence length="255" mass="28959">MTPLPVRKKDVSRINGVLLLTPKKSAPFEDLYLKVRAREQWLVSDEALKLLPETSPQHAHAREWQIRADSTAKLASYLKRMALSSSDWLLDIGCGNGWQSHLLARHTQANVLAIDINLQELEQGARVFSRDNLTFAYLDLFSGCLQPQTFKFVLAGSCLQYFPDAISLIDLGLDLLMPGGEFHIIDSPFYQPAGVMAAKQRSLDYYRQLGFGQMSEYYHHHNIAIFDEYNSEFLYKKPPEAGKGTNPFPWIKLVP</sequence>
<dbReference type="Proteomes" id="UP000032352">
    <property type="component" value="Chromosome"/>
</dbReference>
<dbReference type="Pfam" id="PF13649">
    <property type="entry name" value="Methyltransf_25"/>
    <property type="match status" value="1"/>
</dbReference>
<keyword evidence="3" id="KW-1185">Reference proteome</keyword>
<accession>A0AAE9Z6Y0</accession>
<dbReference type="EMBL" id="CP059733">
    <property type="protein sequence ID" value="WDE07911.1"/>
    <property type="molecule type" value="Genomic_DNA"/>
</dbReference>
<dbReference type="RefSeq" id="WP_053046578.1">
    <property type="nucleotide sequence ID" value="NZ_CP059733.1"/>
</dbReference>
<dbReference type="Gene3D" id="3.40.50.150">
    <property type="entry name" value="Vaccinia Virus protein VP39"/>
    <property type="match status" value="1"/>
</dbReference>
<dbReference type="AlphaFoldDB" id="A0AAE9Z6Y0"/>
<dbReference type="InterPro" id="IPR029063">
    <property type="entry name" value="SAM-dependent_MTases_sf"/>
</dbReference>
<evidence type="ECO:0000259" key="1">
    <source>
        <dbReference type="Pfam" id="PF13649"/>
    </source>
</evidence>
<dbReference type="CDD" id="cd02440">
    <property type="entry name" value="AdoMet_MTases"/>
    <property type="match status" value="1"/>
</dbReference>
<organism evidence="2 3">
    <name type="scientific">Thalassomonas viridans</name>
    <dbReference type="NCBI Taxonomy" id="137584"/>
    <lineage>
        <taxon>Bacteria</taxon>
        <taxon>Pseudomonadati</taxon>
        <taxon>Pseudomonadota</taxon>
        <taxon>Gammaproteobacteria</taxon>
        <taxon>Alteromonadales</taxon>
        <taxon>Colwelliaceae</taxon>
        <taxon>Thalassomonas</taxon>
    </lineage>
</organism>
<keyword evidence="2" id="KW-0808">Transferase</keyword>